<dbReference type="SUPFAM" id="SSF55874">
    <property type="entry name" value="ATPase domain of HSP90 chaperone/DNA topoisomerase II/histidine kinase"/>
    <property type="match status" value="1"/>
</dbReference>
<feature type="coiled-coil region" evidence="6">
    <location>
        <begin position="134"/>
        <end position="165"/>
    </location>
</feature>
<keyword evidence="4 9" id="KW-0418">Kinase</keyword>
<evidence type="ECO:0000313" key="10">
    <source>
        <dbReference type="Proteomes" id="UP000269331"/>
    </source>
</evidence>
<name>A0A2Z5TP97_9STRE</name>
<evidence type="ECO:0000256" key="5">
    <source>
        <dbReference type="ARBA" id="ARBA00023012"/>
    </source>
</evidence>
<evidence type="ECO:0000256" key="3">
    <source>
        <dbReference type="ARBA" id="ARBA00022679"/>
    </source>
</evidence>
<evidence type="ECO:0000256" key="1">
    <source>
        <dbReference type="ARBA" id="ARBA00000085"/>
    </source>
</evidence>
<dbReference type="Pfam" id="PF07730">
    <property type="entry name" value="HisKA_3"/>
    <property type="match status" value="1"/>
</dbReference>
<dbReference type="OrthoDB" id="9797605at2"/>
<keyword evidence="5" id="KW-0902">Two-component regulatory system</keyword>
<evidence type="ECO:0000256" key="4">
    <source>
        <dbReference type="ARBA" id="ARBA00022777"/>
    </source>
</evidence>
<keyword evidence="6" id="KW-0175">Coiled coil</keyword>
<dbReference type="GO" id="GO:0000155">
    <property type="term" value="F:phosphorelay sensor kinase activity"/>
    <property type="evidence" value="ECO:0007669"/>
    <property type="project" value="InterPro"/>
</dbReference>
<evidence type="ECO:0000313" key="9">
    <source>
        <dbReference type="EMBL" id="BBA93120.1"/>
    </source>
</evidence>
<dbReference type="PANTHER" id="PTHR24421:SF63">
    <property type="entry name" value="SENSOR HISTIDINE KINASE DESK"/>
    <property type="match status" value="1"/>
</dbReference>
<proteinExistence type="predicted"/>
<dbReference type="InterPro" id="IPR011712">
    <property type="entry name" value="Sig_transdc_His_kin_sub3_dim/P"/>
</dbReference>
<dbReference type="InterPro" id="IPR036890">
    <property type="entry name" value="HATPase_C_sf"/>
</dbReference>
<keyword evidence="7" id="KW-1133">Transmembrane helix</keyword>
<dbReference type="GeneID" id="52230039"/>
<keyword evidence="7" id="KW-0812">Transmembrane</keyword>
<comment type="catalytic activity">
    <reaction evidence="1">
        <text>ATP + protein L-histidine = ADP + protein N-phospho-L-histidine.</text>
        <dbReference type="EC" id="2.7.13.3"/>
    </reaction>
</comment>
<evidence type="ECO:0000259" key="8">
    <source>
        <dbReference type="Pfam" id="PF07730"/>
    </source>
</evidence>
<evidence type="ECO:0000256" key="6">
    <source>
        <dbReference type="SAM" id="Coils"/>
    </source>
</evidence>
<dbReference type="InterPro" id="IPR050482">
    <property type="entry name" value="Sensor_HK_TwoCompSys"/>
</dbReference>
<sequence length="354" mass="41028">MFFVGMVFLYFPLYYSQYSPNAVLIVVSTILFALFYCSLFYTNHKLYSMLAWFYMIGYIAVMSFGSNLQFSLFLFNLSNMLAWHYKEDRWSYRTVSYTALLVAILLWASFGPVVFEIRAFIFVLHFFGIALLLFERMEAKREAMKKRLQEQNASINLLLAENERNRISQDLHDTLGHVFAMMSVKAELVRTLLEHHQVEQAKKEVADLQTLAKDSMSDVRQIVQSLKQHTIAEELQILQQMLALAGVDLVVFDREIAEQLSMLVQNKLAMVLRELGNNLLKHSKASKCYLTFEREKQGLILKYEDDGIGFTQLKGNELHTIRDRLVTIQGRLDFLSLSNPTRLSIRVPIEEASE</sequence>
<accession>A0A2Z5TP97</accession>
<dbReference type="GO" id="GO:0046983">
    <property type="term" value="F:protein dimerization activity"/>
    <property type="evidence" value="ECO:0007669"/>
    <property type="project" value="InterPro"/>
</dbReference>
<reference evidence="9 10" key="1">
    <citation type="journal article" date="2018" name="Genome Biol. Evol.">
        <title>Complete Genome Sequence of Streptococcus ruminantium sp. nov. GUT-187T (=DSM 104980T =JCM 31869T), the Type Strain of S. ruminantium, and Comparison with Genome Sequences of Streptococcus suis Strains.</title>
        <authorList>
            <person name="Tohya M."/>
            <person name="Sekizaki T."/>
            <person name="Miyoshi-Akiyama T."/>
        </authorList>
    </citation>
    <scope>NUCLEOTIDE SEQUENCE [LARGE SCALE GENOMIC DNA]</scope>
    <source>
        <strain evidence="9 10">GUT187T</strain>
    </source>
</reference>
<dbReference type="Gene3D" id="3.30.565.10">
    <property type="entry name" value="Histidine kinase-like ATPase, C-terminal domain"/>
    <property type="match status" value="1"/>
</dbReference>
<feature type="transmembrane region" description="Helical" evidence="7">
    <location>
        <begin position="117"/>
        <end position="134"/>
    </location>
</feature>
<feature type="transmembrane region" description="Helical" evidence="7">
    <location>
        <begin position="21"/>
        <end position="41"/>
    </location>
</feature>
<organism evidence="9 10">
    <name type="scientific">Streptococcus ruminantium</name>
    <dbReference type="NCBI Taxonomy" id="1917441"/>
    <lineage>
        <taxon>Bacteria</taxon>
        <taxon>Bacillati</taxon>
        <taxon>Bacillota</taxon>
        <taxon>Bacilli</taxon>
        <taxon>Lactobacillales</taxon>
        <taxon>Streptococcaceae</taxon>
        <taxon>Streptococcus</taxon>
    </lineage>
</organism>
<dbReference type="RefSeq" id="WP_120172025.1">
    <property type="nucleotide sequence ID" value="NZ_AP018400.1"/>
</dbReference>
<evidence type="ECO:0000256" key="7">
    <source>
        <dbReference type="SAM" id="Phobius"/>
    </source>
</evidence>
<gene>
    <name evidence="9" type="ORF">SR187_7585</name>
</gene>
<dbReference type="EMBL" id="AP018400">
    <property type="protein sequence ID" value="BBA93120.1"/>
    <property type="molecule type" value="Genomic_DNA"/>
</dbReference>
<keyword evidence="7" id="KW-0472">Membrane</keyword>
<dbReference type="GO" id="GO:0016020">
    <property type="term" value="C:membrane"/>
    <property type="evidence" value="ECO:0007669"/>
    <property type="project" value="InterPro"/>
</dbReference>
<dbReference type="Proteomes" id="UP000269331">
    <property type="component" value="Chromosome"/>
</dbReference>
<feature type="transmembrane region" description="Helical" evidence="7">
    <location>
        <begin position="90"/>
        <end position="111"/>
    </location>
</feature>
<dbReference type="KEGG" id="srq:SR187_7585"/>
<dbReference type="EC" id="2.7.13.3" evidence="2"/>
<dbReference type="Gene3D" id="1.20.5.1930">
    <property type="match status" value="1"/>
</dbReference>
<feature type="domain" description="Signal transduction histidine kinase subgroup 3 dimerisation and phosphoacceptor" evidence="8">
    <location>
        <begin position="163"/>
        <end position="228"/>
    </location>
</feature>
<evidence type="ECO:0000256" key="2">
    <source>
        <dbReference type="ARBA" id="ARBA00012438"/>
    </source>
</evidence>
<protein>
    <recommendedName>
        <fullName evidence="2">histidine kinase</fullName>
        <ecNumber evidence="2">2.7.13.3</ecNumber>
    </recommendedName>
</protein>
<keyword evidence="3" id="KW-0808">Transferase</keyword>
<feature type="transmembrane region" description="Helical" evidence="7">
    <location>
        <begin position="53"/>
        <end position="78"/>
    </location>
</feature>
<dbReference type="PANTHER" id="PTHR24421">
    <property type="entry name" value="NITRATE/NITRITE SENSOR PROTEIN NARX-RELATED"/>
    <property type="match status" value="1"/>
</dbReference>
<dbReference type="AlphaFoldDB" id="A0A2Z5TP97"/>